<evidence type="ECO:0000313" key="2">
    <source>
        <dbReference type="EMBL" id="AWB10313.1"/>
    </source>
</evidence>
<proteinExistence type="predicted"/>
<keyword evidence="1" id="KW-0472">Membrane</keyword>
<reference evidence="2 3" key="1">
    <citation type="submission" date="2017-04" db="EMBL/GenBank/DDBJ databases">
        <title>Genomic insights into metabolism of Thermodesulfobium acidiphilum.</title>
        <authorList>
            <person name="Toshchakov S.V."/>
            <person name="Frolov E.N."/>
            <person name="Kublanov I.V."/>
            <person name="Samarov N.I."/>
            <person name="Novikov A."/>
            <person name="Lebedinsky A.V."/>
            <person name="Bonch-Osmolovskaya E.A."/>
            <person name="Chernyh N.A."/>
        </authorList>
    </citation>
    <scope>NUCLEOTIDE SEQUENCE [LARGE SCALE GENOMIC DNA]</scope>
    <source>
        <strain evidence="2 3">3127-1</strain>
    </source>
</reference>
<dbReference type="RefSeq" id="WP_199919701.1">
    <property type="nucleotide sequence ID" value="NZ_CP020921.1"/>
</dbReference>
<dbReference type="KEGG" id="taci:TDSAC_0960"/>
<protein>
    <submittedName>
        <fullName evidence="2">Uncharacterized protein</fullName>
    </submittedName>
</protein>
<accession>A0A2R4W0I7</accession>
<dbReference type="Proteomes" id="UP000244792">
    <property type="component" value="Chromosome"/>
</dbReference>
<dbReference type="AlphaFoldDB" id="A0A2R4W0I7"/>
<keyword evidence="3" id="KW-1185">Reference proteome</keyword>
<keyword evidence="1" id="KW-1133">Transmembrane helix</keyword>
<name>A0A2R4W0I7_THEAF</name>
<gene>
    <name evidence="2" type="ORF">TDSAC_0960</name>
</gene>
<keyword evidence="1" id="KW-0812">Transmembrane</keyword>
<organism evidence="2 3">
    <name type="scientific">Thermodesulfobium acidiphilum</name>
    <dbReference type="NCBI Taxonomy" id="1794699"/>
    <lineage>
        <taxon>Bacteria</taxon>
        <taxon>Pseudomonadati</taxon>
        <taxon>Thermodesulfobiota</taxon>
        <taxon>Thermodesulfobiia</taxon>
        <taxon>Thermodesulfobiales</taxon>
        <taxon>Thermodesulfobiaceae</taxon>
        <taxon>Thermodesulfobium</taxon>
    </lineage>
</organism>
<sequence length="54" mass="6292">MPKSIRAIMLITVAILLIVAFSFPFSLYVRIISTLFSIFFIYVALFKPNIFEKF</sequence>
<feature type="transmembrane region" description="Helical" evidence="1">
    <location>
        <begin position="31"/>
        <end position="50"/>
    </location>
</feature>
<evidence type="ECO:0000256" key="1">
    <source>
        <dbReference type="SAM" id="Phobius"/>
    </source>
</evidence>
<dbReference type="EMBL" id="CP020921">
    <property type="protein sequence ID" value="AWB10313.1"/>
    <property type="molecule type" value="Genomic_DNA"/>
</dbReference>
<evidence type="ECO:0000313" key="3">
    <source>
        <dbReference type="Proteomes" id="UP000244792"/>
    </source>
</evidence>
<feature type="transmembrane region" description="Helical" evidence="1">
    <location>
        <begin position="7"/>
        <end position="25"/>
    </location>
</feature>